<feature type="region of interest" description="Disordered" evidence="1">
    <location>
        <begin position="1"/>
        <end position="52"/>
    </location>
</feature>
<evidence type="ECO:0000256" key="1">
    <source>
        <dbReference type="SAM" id="MobiDB-lite"/>
    </source>
</evidence>
<feature type="compositionally biased region" description="Basic residues" evidence="1">
    <location>
        <begin position="1"/>
        <end position="17"/>
    </location>
</feature>
<accession>A0A195CWP2</accession>
<sequence>MTVRARKKDVKIKRARKDNRYVKKERRGVGQAEEAGERERLKRPRRRGSRVA</sequence>
<organism evidence="2 3">
    <name type="scientific">Cyphomyrmex costatus</name>
    <dbReference type="NCBI Taxonomy" id="456900"/>
    <lineage>
        <taxon>Eukaryota</taxon>
        <taxon>Metazoa</taxon>
        <taxon>Ecdysozoa</taxon>
        <taxon>Arthropoda</taxon>
        <taxon>Hexapoda</taxon>
        <taxon>Insecta</taxon>
        <taxon>Pterygota</taxon>
        <taxon>Neoptera</taxon>
        <taxon>Endopterygota</taxon>
        <taxon>Hymenoptera</taxon>
        <taxon>Apocrita</taxon>
        <taxon>Aculeata</taxon>
        <taxon>Formicoidea</taxon>
        <taxon>Formicidae</taxon>
        <taxon>Myrmicinae</taxon>
        <taxon>Cyphomyrmex</taxon>
    </lineage>
</organism>
<proteinExistence type="predicted"/>
<name>A0A195CWP2_9HYME</name>
<gene>
    <name evidence="2" type="ORF">ALC62_04043</name>
</gene>
<protein>
    <submittedName>
        <fullName evidence="2">Uncharacterized protein</fullName>
    </submittedName>
</protein>
<evidence type="ECO:0000313" key="3">
    <source>
        <dbReference type="Proteomes" id="UP000078542"/>
    </source>
</evidence>
<evidence type="ECO:0000313" key="2">
    <source>
        <dbReference type="EMBL" id="KYN05055.1"/>
    </source>
</evidence>
<reference evidence="2 3" key="1">
    <citation type="submission" date="2016-03" db="EMBL/GenBank/DDBJ databases">
        <title>Cyphomyrmex costatus WGS genome.</title>
        <authorList>
            <person name="Nygaard S."/>
            <person name="Hu H."/>
            <person name="Boomsma J."/>
            <person name="Zhang G."/>
        </authorList>
    </citation>
    <scope>NUCLEOTIDE SEQUENCE [LARGE SCALE GENOMIC DNA]</scope>
    <source>
        <strain evidence="2">MS0001</strain>
        <tissue evidence="2">Whole body</tissue>
    </source>
</reference>
<feature type="compositionally biased region" description="Basic residues" evidence="1">
    <location>
        <begin position="41"/>
        <end position="52"/>
    </location>
</feature>
<dbReference type="AlphaFoldDB" id="A0A195CWP2"/>
<dbReference type="EMBL" id="KQ977185">
    <property type="protein sequence ID" value="KYN05055.1"/>
    <property type="molecule type" value="Genomic_DNA"/>
</dbReference>
<keyword evidence="3" id="KW-1185">Reference proteome</keyword>
<dbReference type="Proteomes" id="UP000078542">
    <property type="component" value="Unassembled WGS sequence"/>
</dbReference>